<feature type="transmembrane region" description="Helical" evidence="2">
    <location>
        <begin position="483"/>
        <end position="501"/>
    </location>
</feature>
<keyword evidence="2" id="KW-0472">Membrane</keyword>
<feature type="compositionally biased region" description="Basic residues" evidence="1">
    <location>
        <begin position="789"/>
        <end position="798"/>
    </location>
</feature>
<evidence type="ECO:0000256" key="2">
    <source>
        <dbReference type="SAM" id="Phobius"/>
    </source>
</evidence>
<dbReference type="OrthoDB" id="2223929at2"/>
<evidence type="ECO:0000256" key="1">
    <source>
        <dbReference type="SAM" id="MobiDB-lite"/>
    </source>
</evidence>
<keyword evidence="2" id="KW-1133">Transmembrane helix</keyword>
<gene>
    <name evidence="4" type="ORF">NCTC12224_02594</name>
</gene>
<feature type="compositionally biased region" description="Polar residues" evidence="1">
    <location>
        <begin position="31"/>
        <end position="40"/>
    </location>
</feature>
<organism evidence="4 5">
    <name type="scientific">Streptococcus hyointestinalis</name>
    <dbReference type="NCBI Taxonomy" id="1337"/>
    <lineage>
        <taxon>Bacteria</taxon>
        <taxon>Bacillati</taxon>
        <taxon>Bacillota</taxon>
        <taxon>Bacilli</taxon>
        <taxon>Lactobacillales</taxon>
        <taxon>Streptococcaceae</taxon>
        <taxon>Streptococcus</taxon>
    </lineage>
</organism>
<keyword evidence="3" id="KW-0732">Signal</keyword>
<name>A0A380KGM1_9STRE</name>
<feature type="region of interest" description="Disordered" evidence="1">
    <location>
        <begin position="29"/>
        <end position="77"/>
    </location>
</feature>
<feature type="signal peptide" evidence="3">
    <location>
        <begin position="1"/>
        <end position="24"/>
    </location>
</feature>
<reference evidence="4 5" key="1">
    <citation type="submission" date="2018-06" db="EMBL/GenBank/DDBJ databases">
        <authorList>
            <consortium name="Pathogen Informatics"/>
            <person name="Doyle S."/>
        </authorList>
    </citation>
    <scope>NUCLEOTIDE SEQUENCE [LARGE SCALE GENOMIC DNA]</scope>
    <source>
        <strain evidence="4 5">NCTC12224</strain>
    </source>
</reference>
<feature type="transmembrane region" description="Helical" evidence="2">
    <location>
        <begin position="390"/>
        <end position="413"/>
    </location>
</feature>
<sequence length="798" mass="90025">MKRKRLMLLGVLLLLVTFPIGSLADSKLNKGLTNSFTNPPLKTGKIDKSKGKNKNNTNNKKKDKGKGSDGAKTNTVDPKNLLEIQEQGIKKILGDDYDKYVKDAKKLGTDIDSKKETQKKLIDAATYDTFDRPLTYDQFKDDLDRFTSKAYFKGDFWGFSSETNYLINSFVQAIFWVNKTIFSMMATIYDSLDKNSSLNTQIVDILNIAGDTYNSLMTSQVLLFVGGLFVSYAYYEYVKRGGGFFTSLLKLFVTFGVVTIFFTKSATGDYYLTRAYTNVDSALTGVASSVSKLENAYSSKGYGEGSPLDSYFEQAIWEPYAYMNADKVSGNDVKYAGLGLNLSEKDLKALLAYDSDDKKFKLNDKTMEEIVYNGDEVKIKNLSNNWGDKFSYAIGSIFKTTVLGIIIDAFAIFRFVLRITLLILFVLSPFVALISFIPTMQIVLLNFAKRIGITVGLSGFMDFFAIMALFIYKMIDDVVSTFFNNYLLVVFVEIIVLVMLWKKRDWLVSILTADRLRVSSSFGRFPNRLKRRFKGTVRSRRYGGRSLTNDMTKMAVAKQAVKGIRNRSLAGLGRGTVKGISGLSRAGQMGFAMAGAGYSREAASRLVHAQSQARKDRFNQLKTNFGRGLNHLKYNTLKLAQDGTRDKALKSHLQGRAGDVRLSGMQLASDKERARRKANVSKQRVSRLKEAHQLKQNQQREKQMVVKSVEDIRQKTGLSAKEAYKKYSHDKRLERRTSDYSQAKEQKTVKPKMTKESHIKRSAPKQKVTPNVGKKPKVTSTYSHEQLKSKLRRSSLKR</sequence>
<dbReference type="Proteomes" id="UP000254924">
    <property type="component" value="Unassembled WGS sequence"/>
</dbReference>
<feature type="compositionally biased region" description="Basic and acidic residues" evidence="1">
    <location>
        <begin position="723"/>
        <end position="759"/>
    </location>
</feature>
<feature type="region of interest" description="Disordered" evidence="1">
    <location>
        <begin position="667"/>
        <end position="708"/>
    </location>
</feature>
<proteinExistence type="predicted"/>
<keyword evidence="5" id="KW-1185">Reference proteome</keyword>
<feature type="transmembrane region" description="Helical" evidence="2">
    <location>
        <begin position="451"/>
        <end position="471"/>
    </location>
</feature>
<dbReference type="EMBL" id="UHFN01000007">
    <property type="protein sequence ID" value="SUN63714.1"/>
    <property type="molecule type" value="Genomic_DNA"/>
</dbReference>
<evidence type="ECO:0000313" key="5">
    <source>
        <dbReference type="Proteomes" id="UP000254924"/>
    </source>
</evidence>
<accession>A0A380KGM1</accession>
<feature type="transmembrane region" description="Helical" evidence="2">
    <location>
        <begin position="241"/>
        <end position="262"/>
    </location>
</feature>
<feature type="chain" id="PRO_5016573977" evidence="3">
    <location>
        <begin position="25"/>
        <end position="798"/>
    </location>
</feature>
<feature type="compositionally biased region" description="Basic and acidic residues" evidence="1">
    <location>
        <begin position="687"/>
        <end position="708"/>
    </location>
</feature>
<feature type="transmembrane region" description="Helical" evidence="2">
    <location>
        <begin position="419"/>
        <end position="439"/>
    </location>
</feature>
<dbReference type="AlphaFoldDB" id="A0A380KGM1"/>
<feature type="transmembrane region" description="Helical" evidence="2">
    <location>
        <begin position="213"/>
        <end position="235"/>
    </location>
</feature>
<keyword evidence="2" id="KW-0812">Transmembrane</keyword>
<protein>
    <submittedName>
        <fullName evidence="4">Membrane protein</fullName>
    </submittedName>
</protein>
<evidence type="ECO:0000256" key="3">
    <source>
        <dbReference type="SAM" id="SignalP"/>
    </source>
</evidence>
<feature type="region of interest" description="Disordered" evidence="1">
    <location>
        <begin position="723"/>
        <end position="798"/>
    </location>
</feature>
<evidence type="ECO:0000313" key="4">
    <source>
        <dbReference type="EMBL" id="SUN63714.1"/>
    </source>
</evidence>